<dbReference type="Gene3D" id="3.20.20.80">
    <property type="entry name" value="Glycosidases"/>
    <property type="match status" value="1"/>
</dbReference>
<keyword evidence="5 7" id="KW-0326">Glycosidase</keyword>
<keyword evidence="3" id="KW-0136">Cellulose degradation</keyword>
<evidence type="ECO:0000256" key="2">
    <source>
        <dbReference type="ARBA" id="ARBA00022801"/>
    </source>
</evidence>
<dbReference type="PANTHER" id="PTHR31297">
    <property type="entry name" value="GLUCAN ENDO-1,6-BETA-GLUCOSIDASE B"/>
    <property type="match status" value="1"/>
</dbReference>
<dbReference type="Proteomes" id="UP000184612">
    <property type="component" value="Unassembled WGS sequence"/>
</dbReference>
<dbReference type="InterPro" id="IPR050386">
    <property type="entry name" value="Glycosyl_hydrolase_5"/>
</dbReference>
<dbReference type="InterPro" id="IPR017853">
    <property type="entry name" value="GH"/>
</dbReference>
<dbReference type="InterPro" id="IPR001547">
    <property type="entry name" value="Glyco_hydro_5"/>
</dbReference>
<dbReference type="EMBL" id="FRFD01000019">
    <property type="protein sequence ID" value="SHO54206.1"/>
    <property type="molecule type" value="Genomic_DNA"/>
</dbReference>
<evidence type="ECO:0000259" key="8">
    <source>
        <dbReference type="Pfam" id="PF00150"/>
    </source>
</evidence>
<keyword evidence="10" id="KW-1185">Reference proteome</keyword>
<feature type="domain" description="Glycoside hydrolase family 5" evidence="8">
    <location>
        <begin position="8"/>
        <end position="113"/>
    </location>
</feature>
<reference evidence="9 10" key="1">
    <citation type="submission" date="2016-12" db="EMBL/GenBank/DDBJ databases">
        <authorList>
            <person name="Song W.-J."/>
            <person name="Kurnit D.M."/>
        </authorList>
    </citation>
    <scope>NUCLEOTIDE SEQUENCE [LARGE SCALE GENOMIC DNA]</scope>
    <source>
        <strain evidence="9 10">DSM 12503</strain>
    </source>
</reference>
<keyword evidence="6" id="KW-0624">Polysaccharide degradation</keyword>
<evidence type="ECO:0000313" key="9">
    <source>
        <dbReference type="EMBL" id="SHO54206.1"/>
    </source>
</evidence>
<comment type="similarity">
    <text evidence="1 7">Belongs to the glycosyl hydrolase 5 (cellulase A) family.</text>
</comment>
<gene>
    <name evidence="9" type="ORF">SAMN02745217_04662</name>
</gene>
<proteinExistence type="inferred from homology"/>
<keyword evidence="4" id="KW-0119">Carbohydrate metabolism</keyword>
<protein>
    <submittedName>
        <fullName evidence="9">Cellulase (Glycosyl hydrolase family 5)</fullName>
    </submittedName>
</protein>
<evidence type="ECO:0000256" key="1">
    <source>
        <dbReference type="ARBA" id="ARBA00005641"/>
    </source>
</evidence>
<dbReference type="AlphaFoldDB" id="A0A1M7YNY0"/>
<dbReference type="Pfam" id="PF00150">
    <property type="entry name" value="Cellulase"/>
    <property type="match status" value="1"/>
</dbReference>
<evidence type="ECO:0000256" key="5">
    <source>
        <dbReference type="ARBA" id="ARBA00023295"/>
    </source>
</evidence>
<dbReference type="GO" id="GO:0030245">
    <property type="term" value="P:cellulose catabolic process"/>
    <property type="evidence" value="ECO:0007669"/>
    <property type="project" value="UniProtKB-KW"/>
</dbReference>
<evidence type="ECO:0000256" key="3">
    <source>
        <dbReference type="ARBA" id="ARBA00023001"/>
    </source>
</evidence>
<sequence>MTPFWYRNIVDEKGDFYTEWYKTFDWFIKEAGERGMYVILDFHGAPGSQSGSDHSGVDGGDDKMGASVFFFGDEKEVKENQELYYKIWEEIVKRYEGNPVVAGYDLLNEPYCTYRYNSGRSDEELHKILWEVYDRHTAASVLLIKTMSL</sequence>
<dbReference type="STRING" id="1121345.SAMN02745217_04662"/>
<dbReference type="GO" id="GO:0008422">
    <property type="term" value="F:beta-glucosidase activity"/>
    <property type="evidence" value="ECO:0007669"/>
    <property type="project" value="TreeGrafter"/>
</dbReference>
<accession>A0A1M7YNY0</accession>
<evidence type="ECO:0000256" key="4">
    <source>
        <dbReference type="ARBA" id="ARBA00023277"/>
    </source>
</evidence>
<evidence type="ECO:0000256" key="7">
    <source>
        <dbReference type="RuleBase" id="RU361153"/>
    </source>
</evidence>
<dbReference type="GO" id="GO:0005576">
    <property type="term" value="C:extracellular region"/>
    <property type="evidence" value="ECO:0007669"/>
    <property type="project" value="TreeGrafter"/>
</dbReference>
<organism evidence="9 10">
    <name type="scientific">Anaerocolumna xylanovorans DSM 12503</name>
    <dbReference type="NCBI Taxonomy" id="1121345"/>
    <lineage>
        <taxon>Bacteria</taxon>
        <taxon>Bacillati</taxon>
        <taxon>Bacillota</taxon>
        <taxon>Clostridia</taxon>
        <taxon>Lachnospirales</taxon>
        <taxon>Lachnospiraceae</taxon>
        <taxon>Anaerocolumna</taxon>
    </lineage>
</organism>
<name>A0A1M7YNY0_9FIRM</name>
<keyword evidence="2 7" id="KW-0378">Hydrolase</keyword>
<evidence type="ECO:0000256" key="6">
    <source>
        <dbReference type="ARBA" id="ARBA00023326"/>
    </source>
</evidence>
<dbReference type="PANTHER" id="PTHR31297:SF41">
    <property type="entry name" value="ENDOGLUCANASE, PUTATIVE (AFU_ORTHOLOGUE AFUA_5G01830)-RELATED"/>
    <property type="match status" value="1"/>
</dbReference>
<evidence type="ECO:0000313" key="10">
    <source>
        <dbReference type="Proteomes" id="UP000184612"/>
    </source>
</evidence>
<dbReference type="SUPFAM" id="SSF51445">
    <property type="entry name" value="(Trans)glycosidases"/>
    <property type="match status" value="1"/>
</dbReference>
<dbReference type="GO" id="GO:0009986">
    <property type="term" value="C:cell surface"/>
    <property type="evidence" value="ECO:0007669"/>
    <property type="project" value="TreeGrafter"/>
</dbReference>